<dbReference type="CDD" id="cd07067">
    <property type="entry name" value="HP_PGM_like"/>
    <property type="match status" value="1"/>
</dbReference>
<dbReference type="GO" id="GO:0004619">
    <property type="term" value="F:phosphoglycerate mutase activity"/>
    <property type="evidence" value="ECO:0007669"/>
    <property type="project" value="UniProtKB-EC"/>
</dbReference>
<dbReference type="PIRSF" id="PIRSF000709">
    <property type="entry name" value="6PFK_2-Ptase"/>
    <property type="match status" value="1"/>
</dbReference>
<dbReference type="NCBIfam" id="TIGR01258">
    <property type="entry name" value="pgm_1"/>
    <property type="match status" value="1"/>
</dbReference>
<feature type="binding site" evidence="5">
    <location>
        <begin position="87"/>
        <end position="90"/>
    </location>
    <ligand>
        <name>substrate</name>
    </ligand>
</feature>
<keyword evidence="8" id="KW-1185">Reference proteome</keyword>
<evidence type="ECO:0000256" key="3">
    <source>
        <dbReference type="ARBA" id="ARBA00023152"/>
    </source>
</evidence>
<dbReference type="InterPro" id="IPR013078">
    <property type="entry name" value="His_Pase_superF_clade-1"/>
</dbReference>
<dbReference type="PROSITE" id="PS00175">
    <property type="entry name" value="PG_MUTASE"/>
    <property type="match status" value="1"/>
</dbReference>
<dbReference type="SUPFAM" id="SSF53254">
    <property type="entry name" value="Phosphoglycerate mutase-like"/>
    <property type="match status" value="1"/>
</dbReference>
<dbReference type="NCBIfam" id="NF010713">
    <property type="entry name" value="PRK14115.1"/>
    <property type="match status" value="1"/>
</dbReference>
<sequence>MHRLVLIRHGQSDWNRRNLFTGWTDVPLTEAGLAESRSAAAALKAAGFDLDVAFTSVLTRAIVTLHTVLGELDRLWLPVHKHWRLNERHYGALQGLDKHRTAERHGDAMVALWRRSWDVPPPPIDPADPRSALDDRRYAGLAASQRPRGESLKDTMERVLPYWTESIVPALRLGARAIVAAHGNSLRGLVKHLDGVPDDVIPQVEIPTGRPLVYELDTGLAPLRRYFLHPGGAAEPAEWRRE</sequence>
<feature type="active site" description="Proton donor/acceptor" evidence="5">
    <location>
        <position position="87"/>
    </location>
</feature>
<organism evidence="7 8">
    <name type="scientific">Azospirillum oleiclasticum</name>
    <dbReference type="NCBI Taxonomy" id="2735135"/>
    <lineage>
        <taxon>Bacteria</taxon>
        <taxon>Pseudomonadati</taxon>
        <taxon>Pseudomonadota</taxon>
        <taxon>Alphaproteobacteria</taxon>
        <taxon>Rhodospirillales</taxon>
        <taxon>Azospirillaceae</taxon>
        <taxon>Azospirillum</taxon>
    </lineage>
</organism>
<protein>
    <recommendedName>
        <fullName evidence="5 6">2,3-bisphosphoglycerate-dependent phosphoglycerate mutase</fullName>
        <shortName evidence="5">BPG-dependent PGAM</shortName>
        <shortName evidence="5">PGAM</shortName>
        <shortName evidence="5">Phosphoglyceromutase</shortName>
        <shortName evidence="5">dPGM</shortName>
        <ecNumber evidence="5 6">5.4.2.11</ecNumber>
    </recommendedName>
</protein>
<feature type="binding site" evidence="5">
    <location>
        <begin position="114"/>
        <end position="115"/>
    </location>
    <ligand>
        <name>substrate</name>
    </ligand>
</feature>
<feature type="binding site" evidence="5">
    <location>
        <begin position="21"/>
        <end position="22"/>
    </location>
    <ligand>
        <name>substrate</name>
    </ligand>
</feature>
<dbReference type="PANTHER" id="PTHR11931">
    <property type="entry name" value="PHOSPHOGLYCERATE MUTASE"/>
    <property type="match status" value="1"/>
</dbReference>
<dbReference type="Gene3D" id="3.40.50.1240">
    <property type="entry name" value="Phosphoglycerate mutase-like"/>
    <property type="match status" value="1"/>
</dbReference>
<feature type="binding site" evidence="5">
    <location>
        <position position="60"/>
    </location>
    <ligand>
        <name>substrate</name>
    </ligand>
</feature>
<dbReference type="Pfam" id="PF00300">
    <property type="entry name" value="His_Phos_1"/>
    <property type="match status" value="1"/>
</dbReference>
<keyword evidence="4 5" id="KW-0413">Isomerase</keyword>
<dbReference type="RefSeq" id="WP_180284205.1">
    <property type="nucleotide sequence ID" value="NZ_JABFDB010000018.1"/>
</dbReference>
<comment type="function">
    <text evidence="5 6">Catalyzes the interconversion of 2-phosphoglycerate and 3-phosphoglycerate.</text>
</comment>
<keyword evidence="3 5" id="KW-0324">Glycolysis</keyword>
<comment type="catalytic activity">
    <reaction evidence="5 6">
        <text>(2R)-2-phosphoglycerate = (2R)-3-phosphoglycerate</text>
        <dbReference type="Rhea" id="RHEA:15901"/>
        <dbReference type="ChEBI" id="CHEBI:58272"/>
        <dbReference type="ChEBI" id="CHEBI:58289"/>
        <dbReference type="EC" id="5.4.2.11"/>
    </reaction>
</comment>
<dbReference type="InterPro" id="IPR001345">
    <property type="entry name" value="PG/BPGM_mutase_AS"/>
</dbReference>
<feature type="binding site" evidence="5">
    <location>
        <begin position="183"/>
        <end position="184"/>
    </location>
    <ligand>
        <name>substrate</name>
    </ligand>
</feature>
<comment type="caution">
    <text evidence="7">The sequence shown here is derived from an EMBL/GenBank/DDBJ whole genome shotgun (WGS) entry which is preliminary data.</text>
</comment>
<dbReference type="SMART" id="SM00855">
    <property type="entry name" value="PGAM"/>
    <property type="match status" value="1"/>
</dbReference>
<dbReference type="EMBL" id="JABFDB010000018">
    <property type="protein sequence ID" value="NYZ22426.1"/>
    <property type="molecule type" value="Genomic_DNA"/>
</dbReference>
<dbReference type="HAMAP" id="MF_01039">
    <property type="entry name" value="PGAM_GpmA"/>
    <property type="match status" value="1"/>
</dbReference>
<comment type="similarity">
    <text evidence="1 5">Belongs to the phosphoglycerate mutase family. BPG-dependent PGAM subfamily.</text>
</comment>
<reference evidence="7 8" key="1">
    <citation type="submission" date="2020-05" db="EMBL/GenBank/DDBJ databases">
        <title>Azospirillum oleiclasticum sp. nov, a nitrogen-fixing and heavy crude oil-emulsifying bacterium isolated from the crude oil of Yumen Oilfield.</title>
        <authorList>
            <person name="Wu D."/>
            <person name="Cai M."/>
            <person name="Zhang X."/>
        </authorList>
    </citation>
    <scope>NUCLEOTIDE SEQUENCE [LARGE SCALE GENOMIC DNA]</scope>
    <source>
        <strain evidence="7 8">ROY-1-1-2</strain>
    </source>
</reference>
<keyword evidence="2 5" id="KW-0312">Gluconeogenesis</keyword>
<dbReference type="InterPro" id="IPR005952">
    <property type="entry name" value="Phosphogly_mut1"/>
</dbReference>
<evidence type="ECO:0000313" key="7">
    <source>
        <dbReference type="EMBL" id="NYZ22426.1"/>
    </source>
</evidence>
<accession>A0ABX2TE16</accession>
<name>A0ABX2TE16_9PROT</name>
<proteinExistence type="inferred from homology"/>
<dbReference type="EC" id="5.4.2.11" evidence="5 6"/>
<evidence type="ECO:0000256" key="4">
    <source>
        <dbReference type="ARBA" id="ARBA00023235"/>
    </source>
</evidence>
<evidence type="ECO:0000313" key="8">
    <source>
        <dbReference type="Proteomes" id="UP000584642"/>
    </source>
</evidence>
<feature type="site" description="Transition state stabilizer" evidence="5">
    <location>
        <position position="182"/>
    </location>
</feature>
<feature type="binding site" evidence="5">
    <location>
        <begin position="8"/>
        <end position="15"/>
    </location>
    <ligand>
        <name>substrate</name>
    </ligand>
</feature>
<gene>
    <name evidence="5 7" type="primary">gpmA</name>
    <name evidence="7" type="ORF">HND93_22180</name>
</gene>
<feature type="active site" description="Tele-phosphohistidine intermediate" evidence="5">
    <location>
        <position position="9"/>
    </location>
</feature>
<dbReference type="Proteomes" id="UP000584642">
    <property type="component" value="Unassembled WGS sequence"/>
</dbReference>
<evidence type="ECO:0000256" key="2">
    <source>
        <dbReference type="ARBA" id="ARBA00022432"/>
    </source>
</evidence>
<comment type="subunit">
    <text evidence="5">Homodimer.</text>
</comment>
<evidence type="ECO:0000256" key="1">
    <source>
        <dbReference type="ARBA" id="ARBA00006717"/>
    </source>
</evidence>
<evidence type="ECO:0000256" key="6">
    <source>
        <dbReference type="RuleBase" id="RU004512"/>
    </source>
</evidence>
<feature type="binding site" evidence="5">
    <location>
        <position position="98"/>
    </location>
    <ligand>
        <name>substrate</name>
    </ligand>
</feature>
<dbReference type="InterPro" id="IPR029033">
    <property type="entry name" value="His_PPase_superfam"/>
</dbReference>
<evidence type="ECO:0000256" key="5">
    <source>
        <dbReference type="HAMAP-Rule" id="MF_01039"/>
    </source>
</evidence>
<comment type="pathway">
    <text evidence="5 6">Carbohydrate degradation; glycolysis; pyruvate from D-glyceraldehyde 3-phosphate: step 3/5.</text>
</comment>